<dbReference type="InterPro" id="IPR002067">
    <property type="entry name" value="MCP"/>
</dbReference>
<sequence>MQHNSLIHLISGGIGGTTAAILTCPLEVVKTRLQSSYLSKPYSSIEGQSNRSPGLMRILSHIVKTEGVGGLFKGVGPTLVGVIPSRAIYFGMYAKSKNFYNNIFSYETPLVHGFSAFTAGVLSSTLTNPIWFIKTRIQLNKSNLTISNCVKTTLKNDGVRSFFKGVTASYYGLIETAINFVLYEHFKKKFEINHSNLNLTFKDGSIFLFCTLVSKSIASCIGYPHEVARTRIRERGNHYKSFWPTLYKVAHEEGFHVLYRGLSTHLIRNIPNTLIIMSTYEMCVHFFYKKTN</sequence>
<dbReference type="GO" id="GO:0005743">
    <property type="term" value="C:mitochondrial inner membrane"/>
    <property type="evidence" value="ECO:0007669"/>
    <property type="project" value="UniProtKB-SubCell"/>
</dbReference>
<dbReference type="GO" id="GO:1990519">
    <property type="term" value="P:pyrimidine nucleotide import into mitochondrion"/>
    <property type="evidence" value="ECO:0007669"/>
    <property type="project" value="TreeGrafter"/>
</dbReference>
<feature type="repeat" description="Solcar" evidence="10">
    <location>
        <begin position="107"/>
        <end position="189"/>
    </location>
</feature>
<accession>A0A177B2G0</accession>
<dbReference type="InterPro" id="IPR049562">
    <property type="entry name" value="SLC25A33/36-like"/>
</dbReference>
<name>A0A177B2G0_9BILA</name>
<evidence type="ECO:0000256" key="7">
    <source>
        <dbReference type="ARBA" id="ARBA00022989"/>
    </source>
</evidence>
<dbReference type="GO" id="GO:0015218">
    <property type="term" value="F:pyrimidine nucleotide transmembrane transporter activity"/>
    <property type="evidence" value="ECO:0007669"/>
    <property type="project" value="InterPro"/>
</dbReference>
<keyword evidence="13" id="KW-1185">Reference proteome</keyword>
<dbReference type="PRINTS" id="PR00926">
    <property type="entry name" value="MITOCARRIER"/>
</dbReference>
<keyword evidence="5" id="KW-0677">Repeat</keyword>
<evidence type="ECO:0000256" key="9">
    <source>
        <dbReference type="ARBA" id="ARBA00023136"/>
    </source>
</evidence>
<dbReference type="Pfam" id="PF00153">
    <property type="entry name" value="Mito_carr"/>
    <property type="match status" value="3"/>
</dbReference>
<evidence type="ECO:0000313" key="12">
    <source>
        <dbReference type="EMBL" id="OAF68458.1"/>
    </source>
</evidence>
<evidence type="ECO:0000256" key="8">
    <source>
        <dbReference type="ARBA" id="ARBA00023128"/>
    </source>
</evidence>
<dbReference type="PANTHER" id="PTHR45829:SF4">
    <property type="entry name" value="MITOCHONDRIAL CARRIER PROTEIN RIM2"/>
    <property type="match status" value="1"/>
</dbReference>
<evidence type="ECO:0000256" key="1">
    <source>
        <dbReference type="ARBA" id="ARBA00004448"/>
    </source>
</evidence>
<comment type="similarity">
    <text evidence="2 11">Belongs to the mitochondrial carrier (TC 2.A.29) family.</text>
</comment>
<evidence type="ECO:0000256" key="10">
    <source>
        <dbReference type="PROSITE-ProRule" id="PRU00282"/>
    </source>
</evidence>
<dbReference type="InterPro" id="IPR018108">
    <property type="entry name" value="MCP_transmembrane"/>
</dbReference>
<dbReference type="PROSITE" id="PS50920">
    <property type="entry name" value="SOLCAR"/>
    <property type="match status" value="3"/>
</dbReference>
<dbReference type="PANTHER" id="PTHR45829">
    <property type="entry name" value="MITOCHONDRIAL CARRIER PROTEIN RIM2"/>
    <property type="match status" value="1"/>
</dbReference>
<organism evidence="12 13">
    <name type="scientific">Intoshia linei</name>
    <dbReference type="NCBI Taxonomy" id="1819745"/>
    <lineage>
        <taxon>Eukaryota</taxon>
        <taxon>Metazoa</taxon>
        <taxon>Spiralia</taxon>
        <taxon>Lophotrochozoa</taxon>
        <taxon>Mesozoa</taxon>
        <taxon>Orthonectida</taxon>
        <taxon>Rhopaluridae</taxon>
        <taxon>Intoshia</taxon>
    </lineage>
</organism>
<comment type="caution">
    <text evidence="12">The sequence shown here is derived from an EMBL/GenBank/DDBJ whole genome shotgun (WGS) entry which is preliminary data.</text>
</comment>
<proteinExistence type="inferred from homology"/>
<keyword evidence="6" id="KW-0999">Mitochondrion inner membrane</keyword>
<keyword evidence="8" id="KW-0496">Mitochondrion</keyword>
<dbReference type="SUPFAM" id="SSF103506">
    <property type="entry name" value="Mitochondrial carrier"/>
    <property type="match status" value="1"/>
</dbReference>
<evidence type="ECO:0000256" key="2">
    <source>
        <dbReference type="ARBA" id="ARBA00006375"/>
    </source>
</evidence>
<dbReference type="InterPro" id="IPR023395">
    <property type="entry name" value="MCP_dom_sf"/>
</dbReference>
<dbReference type="Proteomes" id="UP000078046">
    <property type="component" value="Unassembled WGS sequence"/>
</dbReference>
<evidence type="ECO:0000256" key="5">
    <source>
        <dbReference type="ARBA" id="ARBA00022737"/>
    </source>
</evidence>
<evidence type="ECO:0000256" key="6">
    <source>
        <dbReference type="ARBA" id="ARBA00022792"/>
    </source>
</evidence>
<dbReference type="EMBL" id="LWCA01000443">
    <property type="protein sequence ID" value="OAF68458.1"/>
    <property type="molecule type" value="Genomic_DNA"/>
</dbReference>
<keyword evidence="7" id="KW-1133">Transmembrane helix</keyword>
<dbReference type="AlphaFoldDB" id="A0A177B2G0"/>
<evidence type="ECO:0000313" key="13">
    <source>
        <dbReference type="Proteomes" id="UP000078046"/>
    </source>
</evidence>
<gene>
    <name evidence="12" type="ORF">A3Q56_03820</name>
</gene>
<feature type="repeat" description="Solcar" evidence="10">
    <location>
        <begin position="3"/>
        <end position="99"/>
    </location>
</feature>
<keyword evidence="3 11" id="KW-0813">Transport</keyword>
<evidence type="ECO:0000256" key="4">
    <source>
        <dbReference type="ARBA" id="ARBA00022692"/>
    </source>
</evidence>
<comment type="subcellular location">
    <subcellularLocation>
        <location evidence="1">Mitochondrion inner membrane</location>
        <topology evidence="1">Multi-pass membrane protein</topology>
    </subcellularLocation>
</comment>
<protein>
    <submittedName>
        <fullName evidence="12">Solute carrier family 25 member 33</fullName>
    </submittedName>
</protein>
<feature type="repeat" description="Solcar" evidence="10">
    <location>
        <begin position="202"/>
        <end position="286"/>
    </location>
</feature>
<evidence type="ECO:0000256" key="3">
    <source>
        <dbReference type="ARBA" id="ARBA00022448"/>
    </source>
</evidence>
<reference evidence="12 13" key="1">
    <citation type="submission" date="2016-04" db="EMBL/GenBank/DDBJ databases">
        <title>The genome of Intoshia linei affirms orthonectids as highly simplified spiralians.</title>
        <authorList>
            <person name="Mikhailov K.V."/>
            <person name="Slusarev G.S."/>
            <person name="Nikitin M.A."/>
            <person name="Logacheva M.D."/>
            <person name="Penin A."/>
            <person name="Aleoshin V."/>
            <person name="Panchin Y.V."/>
        </authorList>
    </citation>
    <scope>NUCLEOTIDE SEQUENCE [LARGE SCALE GENOMIC DNA]</scope>
    <source>
        <strain evidence="12">Intl2013</strain>
        <tissue evidence="12">Whole animal</tissue>
    </source>
</reference>
<keyword evidence="4 10" id="KW-0812">Transmembrane</keyword>
<evidence type="ECO:0000256" key="11">
    <source>
        <dbReference type="RuleBase" id="RU000488"/>
    </source>
</evidence>
<dbReference type="OrthoDB" id="269120at2759"/>
<dbReference type="Gene3D" id="1.50.40.10">
    <property type="entry name" value="Mitochondrial carrier domain"/>
    <property type="match status" value="2"/>
</dbReference>
<keyword evidence="9 10" id="KW-0472">Membrane</keyword>